<reference evidence="1" key="1">
    <citation type="journal article" date="2004" name="Nature">
        <title>Genome duplication in the teleost fish Tetraodon nigroviridis reveals the early vertebrate proto-karyotype.</title>
        <authorList>
            <person name="Jaillon O."/>
            <person name="Aury J.-M."/>
            <person name="Brunet F."/>
            <person name="Petit J.-L."/>
            <person name="Stange-Thomann N."/>
            <person name="Mauceli E."/>
            <person name="Bouneau L."/>
            <person name="Fischer C."/>
            <person name="Ozouf-Costaz C."/>
            <person name="Bernot A."/>
            <person name="Nicaud S."/>
            <person name="Jaffe D."/>
            <person name="Fisher S."/>
            <person name="Lutfalla G."/>
            <person name="Dossat C."/>
            <person name="Segurens B."/>
            <person name="Dasilva C."/>
            <person name="Salanoubat M."/>
            <person name="Levy M."/>
            <person name="Boudet N."/>
            <person name="Castellano S."/>
            <person name="Anthouard V."/>
            <person name="Jubin C."/>
            <person name="Castelli V."/>
            <person name="Katinka M."/>
            <person name="Vacherie B."/>
            <person name="Biemont C."/>
            <person name="Skalli Z."/>
            <person name="Cattolico L."/>
            <person name="Poulain J."/>
            <person name="De Berardinis V."/>
            <person name="Cruaud C."/>
            <person name="Duprat S."/>
            <person name="Brottier P."/>
            <person name="Coutanceau J.-P."/>
            <person name="Gouzy J."/>
            <person name="Parra G."/>
            <person name="Lardier G."/>
            <person name="Chapple C."/>
            <person name="McKernan K.J."/>
            <person name="McEwan P."/>
            <person name="Bosak S."/>
            <person name="Kellis M."/>
            <person name="Volff J.-N."/>
            <person name="Guigo R."/>
            <person name="Zody M.C."/>
            <person name="Mesirov J."/>
            <person name="Lindblad-Toh K."/>
            <person name="Birren B."/>
            <person name="Nusbaum C."/>
            <person name="Kahn D."/>
            <person name="Robinson-Rechavi M."/>
            <person name="Laudet V."/>
            <person name="Schachter V."/>
            <person name="Quetier F."/>
            <person name="Saurin W."/>
            <person name="Scarpelli C."/>
            <person name="Wincker P."/>
            <person name="Lander E.S."/>
            <person name="Weissenbach J."/>
            <person name="Roest Crollius H."/>
        </authorList>
    </citation>
    <scope>NUCLEOTIDE SEQUENCE [LARGE SCALE GENOMIC DNA]</scope>
</reference>
<dbReference type="AlphaFoldDB" id="Q4RA43"/>
<dbReference type="EMBL" id="CAAE01024513">
    <property type="protein sequence ID" value="CAG14740.1"/>
    <property type="molecule type" value="Genomic_DNA"/>
</dbReference>
<dbReference type="KEGG" id="tng:GSTEN00035982G001"/>
<protein>
    <submittedName>
        <fullName evidence="1">(spotted green pufferfish) hypothetical protein</fullName>
    </submittedName>
</protein>
<feature type="non-terminal residue" evidence="1">
    <location>
        <position position="1"/>
    </location>
</feature>
<comment type="caution">
    <text evidence="1">The sequence shown here is derived from an EMBL/GenBank/DDBJ whole genome shotgun (WGS) entry which is preliminary data.</text>
</comment>
<accession>Q4RA43</accession>
<organism evidence="1">
    <name type="scientific">Tetraodon nigroviridis</name>
    <name type="common">Spotted green pufferfish</name>
    <name type="synonym">Chelonodon nigroviridis</name>
    <dbReference type="NCBI Taxonomy" id="99883"/>
    <lineage>
        <taxon>Eukaryota</taxon>
        <taxon>Metazoa</taxon>
        <taxon>Chordata</taxon>
        <taxon>Craniata</taxon>
        <taxon>Vertebrata</taxon>
        <taxon>Euteleostomi</taxon>
        <taxon>Actinopterygii</taxon>
        <taxon>Neopterygii</taxon>
        <taxon>Teleostei</taxon>
        <taxon>Neoteleostei</taxon>
        <taxon>Acanthomorphata</taxon>
        <taxon>Eupercaria</taxon>
        <taxon>Tetraodontiformes</taxon>
        <taxon>Tetradontoidea</taxon>
        <taxon>Tetraodontidae</taxon>
        <taxon>Tetraodon</taxon>
    </lineage>
</organism>
<name>Q4RA43_TETNG</name>
<gene>
    <name evidence="1" type="ORF">GSTENG00035982001</name>
</gene>
<reference evidence="1" key="2">
    <citation type="submission" date="2004-02" db="EMBL/GenBank/DDBJ databases">
        <authorList>
            <consortium name="Genoscope"/>
            <consortium name="Whitehead Institute Centre for Genome Research"/>
        </authorList>
    </citation>
    <scope>NUCLEOTIDE SEQUENCE</scope>
</reference>
<evidence type="ECO:0000313" key="1">
    <source>
        <dbReference type="EMBL" id="CAG14740.1"/>
    </source>
</evidence>
<proteinExistence type="predicted"/>
<sequence>PTWESRKGSEVGGKEEVTAESKIMCQWRKEEGGFTRFCF</sequence>